<proteinExistence type="predicted"/>
<feature type="region of interest" description="Disordered" evidence="1">
    <location>
        <begin position="20"/>
        <end position="41"/>
    </location>
</feature>
<feature type="compositionally biased region" description="Polar residues" evidence="1">
    <location>
        <begin position="29"/>
        <end position="41"/>
    </location>
</feature>
<name>A0A820NFI7_9BILA</name>
<comment type="caution">
    <text evidence="2">The sequence shown here is derived from an EMBL/GenBank/DDBJ whole genome shotgun (WGS) entry which is preliminary data.</text>
</comment>
<evidence type="ECO:0000313" key="2">
    <source>
        <dbReference type="EMBL" id="CAF4389967.1"/>
    </source>
</evidence>
<dbReference type="EMBL" id="CAJOAY010026332">
    <property type="protein sequence ID" value="CAF4389967.1"/>
    <property type="molecule type" value="Genomic_DNA"/>
</dbReference>
<evidence type="ECO:0000256" key="1">
    <source>
        <dbReference type="SAM" id="MobiDB-lite"/>
    </source>
</evidence>
<evidence type="ECO:0000313" key="3">
    <source>
        <dbReference type="Proteomes" id="UP000663881"/>
    </source>
</evidence>
<dbReference type="AlphaFoldDB" id="A0A820NFI7"/>
<gene>
    <name evidence="2" type="ORF">OKA104_LOCUS50819</name>
</gene>
<accession>A0A820NFI7</accession>
<feature type="non-terminal residue" evidence="2">
    <location>
        <position position="41"/>
    </location>
</feature>
<organism evidence="2 3">
    <name type="scientific">Adineta steineri</name>
    <dbReference type="NCBI Taxonomy" id="433720"/>
    <lineage>
        <taxon>Eukaryota</taxon>
        <taxon>Metazoa</taxon>
        <taxon>Spiralia</taxon>
        <taxon>Gnathifera</taxon>
        <taxon>Rotifera</taxon>
        <taxon>Eurotatoria</taxon>
        <taxon>Bdelloidea</taxon>
        <taxon>Adinetida</taxon>
        <taxon>Adinetidae</taxon>
        <taxon>Adineta</taxon>
    </lineage>
</organism>
<reference evidence="2" key="1">
    <citation type="submission" date="2021-02" db="EMBL/GenBank/DDBJ databases">
        <authorList>
            <person name="Nowell W R."/>
        </authorList>
    </citation>
    <scope>NUCLEOTIDE SEQUENCE</scope>
</reference>
<sequence>MRWKKRMVDLRSNIDRLQQSKQKLDEENNSLIKNNDQFQLQ</sequence>
<protein>
    <submittedName>
        <fullName evidence="2">Uncharacterized protein</fullName>
    </submittedName>
</protein>
<dbReference type="Proteomes" id="UP000663881">
    <property type="component" value="Unassembled WGS sequence"/>
</dbReference>